<evidence type="ECO:0000256" key="3">
    <source>
        <dbReference type="ARBA" id="ARBA00030602"/>
    </source>
</evidence>
<dbReference type="Gene3D" id="3.10.490.10">
    <property type="entry name" value="Gamma-glutamyl cyclotransferase-like"/>
    <property type="match status" value="1"/>
</dbReference>
<dbReference type="AlphaFoldDB" id="M3AX16"/>
<evidence type="ECO:0000256" key="1">
    <source>
        <dbReference type="ARBA" id="ARBA00008861"/>
    </source>
</evidence>
<dbReference type="PANTHER" id="PTHR31544">
    <property type="entry name" value="AIG2-LIKE PROTEIN D"/>
    <property type="match status" value="1"/>
</dbReference>
<feature type="domain" description="Gamma-glutamylcyclotransferase AIG2-like" evidence="4">
    <location>
        <begin position="4"/>
        <end position="128"/>
    </location>
</feature>
<proteinExistence type="inferred from homology"/>
<dbReference type="OrthoDB" id="1044435at2759"/>
<evidence type="ECO:0000313" key="6">
    <source>
        <dbReference type="Proteomes" id="UP000016932"/>
    </source>
</evidence>
<dbReference type="EMBL" id="KB446559">
    <property type="protein sequence ID" value="EME81638.1"/>
    <property type="molecule type" value="Genomic_DNA"/>
</dbReference>
<evidence type="ECO:0000313" key="5">
    <source>
        <dbReference type="EMBL" id="EME81638.1"/>
    </source>
</evidence>
<evidence type="ECO:0000259" key="4">
    <source>
        <dbReference type="Pfam" id="PF06094"/>
    </source>
</evidence>
<sequence>HSAFFYGTLMAPQVLHRVCHGSHPTSLPPTFNLTTLPALLYAHRRHRVKGADYPAILPSSNPQDSVLGTYVSGLTDGDLWRLDIFEGREYERRGVRCQVISEHGNEEKDCETYIWISPREELEEEEWDFEEFKKEKMRFWVGGGVEREDYTGR</sequence>
<feature type="non-terminal residue" evidence="5">
    <location>
        <position position="1"/>
    </location>
</feature>
<dbReference type="GeneID" id="19330492"/>
<keyword evidence="2" id="KW-0808">Transferase</keyword>
<protein>
    <recommendedName>
        <fullName evidence="3">Putative gamma-glutamylcyclotransferase</fullName>
    </recommendedName>
</protein>
<name>M3AX16_PSEFD</name>
<dbReference type="HOGENOM" id="CLU_093936_1_2_1"/>
<dbReference type="Pfam" id="PF06094">
    <property type="entry name" value="GGACT"/>
    <property type="match status" value="1"/>
</dbReference>
<dbReference type="PANTHER" id="PTHR31544:SF2">
    <property type="entry name" value="AIG2-LIKE PROTEIN D"/>
    <property type="match status" value="1"/>
</dbReference>
<feature type="non-terminal residue" evidence="5">
    <location>
        <position position="153"/>
    </location>
</feature>
<comment type="similarity">
    <text evidence="1">Belongs to the gamma-glutamylcyclotransferase family.</text>
</comment>
<dbReference type="VEuPathDB" id="FungiDB:MYCFIDRAFT_122853"/>
<organism evidence="5 6">
    <name type="scientific">Pseudocercospora fijiensis (strain CIRAD86)</name>
    <name type="common">Black leaf streak disease fungus</name>
    <name type="synonym">Mycosphaerella fijiensis</name>
    <dbReference type="NCBI Taxonomy" id="383855"/>
    <lineage>
        <taxon>Eukaryota</taxon>
        <taxon>Fungi</taxon>
        <taxon>Dikarya</taxon>
        <taxon>Ascomycota</taxon>
        <taxon>Pezizomycotina</taxon>
        <taxon>Dothideomycetes</taxon>
        <taxon>Dothideomycetidae</taxon>
        <taxon>Mycosphaerellales</taxon>
        <taxon>Mycosphaerellaceae</taxon>
        <taxon>Pseudocercospora</taxon>
    </lineage>
</organism>
<accession>M3AX16</accession>
<dbReference type="RefSeq" id="XP_007927246.1">
    <property type="nucleotide sequence ID" value="XM_007929055.1"/>
</dbReference>
<dbReference type="InterPro" id="IPR045038">
    <property type="entry name" value="AIG2-like"/>
</dbReference>
<dbReference type="eggNOG" id="ENOG502S7T1">
    <property type="taxonomic scope" value="Eukaryota"/>
</dbReference>
<dbReference type="InterPro" id="IPR013024">
    <property type="entry name" value="GGCT-like"/>
</dbReference>
<dbReference type="InterPro" id="IPR036568">
    <property type="entry name" value="GGCT-like_sf"/>
</dbReference>
<reference evidence="5 6" key="1">
    <citation type="journal article" date="2012" name="PLoS Pathog.">
        <title>Diverse lifestyles and strategies of plant pathogenesis encoded in the genomes of eighteen Dothideomycetes fungi.</title>
        <authorList>
            <person name="Ohm R.A."/>
            <person name="Feau N."/>
            <person name="Henrissat B."/>
            <person name="Schoch C.L."/>
            <person name="Horwitz B.A."/>
            <person name="Barry K.W."/>
            <person name="Condon B.J."/>
            <person name="Copeland A.C."/>
            <person name="Dhillon B."/>
            <person name="Glaser F."/>
            <person name="Hesse C.N."/>
            <person name="Kosti I."/>
            <person name="LaButti K."/>
            <person name="Lindquist E.A."/>
            <person name="Lucas S."/>
            <person name="Salamov A.A."/>
            <person name="Bradshaw R.E."/>
            <person name="Ciuffetti L."/>
            <person name="Hamelin R.C."/>
            <person name="Kema G.H.J."/>
            <person name="Lawrence C."/>
            <person name="Scott J.A."/>
            <person name="Spatafora J.W."/>
            <person name="Turgeon B.G."/>
            <person name="de Wit P.J.G.M."/>
            <person name="Zhong S."/>
            <person name="Goodwin S.B."/>
            <person name="Grigoriev I.V."/>
        </authorList>
    </citation>
    <scope>NUCLEOTIDE SEQUENCE [LARGE SCALE GENOMIC DNA]</scope>
    <source>
        <strain evidence="5 6">CIRAD86</strain>
    </source>
</reference>
<dbReference type="KEGG" id="pfj:MYCFIDRAFT_122853"/>
<keyword evidence="6" id="KW-1185">Reference proteome</keyword>
<gene>
    <name evidence="5" type="ORF">MYCFIDRAFT_122853</name>
</gene>
<dbReference type="SUPFAM" id="SSF110857">
    <property type="entry name" value="Gamma-glutamyl cyclotransferase-like"/>
    <property type="match status" value="1"/>
</dbReference>
<dbReference type="GO" id="GO:0016740">
    <property type="term" value="F:transferase activity"/>
    <property type="evidence" value="ECO:0007669"/>
    <property type="project" value="UniProtKB-KW"/>
</dbReference>
<dbReference type="Proteomes" id="UP000016932">
    <property type="component" value="Unassembled WGS sequence"/>
</dbReference>
<dbReference type="CDD" id="cd06661">
    <property type="entry name" value="GGCT_like"/>
    <property type="match status" value="1"/>
</dbReference>
<dbReference type="InterPro" id="IPR009288">
    <property type="entry name" value="AIG2-like_dom"/>
</dbReference>
<evidence type="ECO:0000256" key="2">
    <source>
        <dbReference type="ARBA" id="ARBA00022679"/>
    </source>
</evidence>